<protein>
    <submittedName>
        <fullName evidence="3">Periplasmic protein</fullName>
    </submittedName>
</protein>
<dbReference type="InterPro" id="IPR033397">
    <property type="entry name" value="Metallo_peptidase_C"/>
</dbReference>
<dbReference type="CDD" id="cd06243">
    <property type="entry name" value="M14_CP_Csd4-like"/>
    <property type="match status" value="1"/>
</dbReference>
<dbReference type="Pfam" id="PF17033">
    <property type="entry name" value="Peptidase_M99"/>
    <property type="match status" value="1"/>
</dbReference>
<dbReference type="Pfam" id="PF17129">
    <property type="entry name" value="Peptidase_M99_C"/>
    <property type="match status" value="1"/>
</dbReference>
<evidence type="ECO:0000259" key="1">
    <source>
        <dbReference type="Pfam" id="PF17033"/>
    </source>
</evidence>
<dbReference type="AlphaFoldDB" id="A0A3B1B0N7"/>
<dbReference type="Gene3D" id="3.40.630.10">
    <property type="entry name" value="Zn peptidases"/>
    <property type="match status" value="1"/>
</dbReference>
<dbReference type="EMBL" id="UOFZ01000006">
    <property type="protein sequence ID" value="VAX11909.1"/>
    <property type="molecule type" value="Genomic_DNA"/>
</dbReference>
<evidence type="ECO:0000259" key="2">
    <source>
        <dbReference type="Pfam" id="PF17129"/>
    </source>
</evidence>
<proteinExistence type="predicted"/>
<feature type="domain" description="D,L-carboxypeptidase peptidase" evidence="1">
    <location>
        <begin position="34"/>
        <end position="267"/>
    </location>
</feature>
<feature type="domain" description="Metallo-carboxypeptidase C-terminal" evidence="2">
    <location>
        <begin position="341"/>
        <end position="435"/>
    </location>
</feature>
<dbReference type="InterPro" id="IPR031489">
    <property type="entry name" value="Peptidase_M99"/>
</dbReference>
<sequence>MKIIITVVLSLFSLAAVARAGQPPHFDFRLYKKEAAETGPTILIIGGIQGDEPGGFNAAALLATEYTISRGNLWVVPNLNFESIIKRSRGIYGDLNRKFSRLDQNDPEYELIQKIKAIIQDKQIDIVLNLHDGSGFYRKKYIDRLHGPQRWGQSIIIDQETIASQHYGKLMALAKDVRETVNTVIKDKEARYHVRNTRTREGDVEMEKTLTYFSIRNQKPAFGLEVSKEYRTHERVYYHLLLVESFMRKLGIKFERSFALQKAAVKDRIDNHVKLSINDGKIYLDVANARRRLTYVPLKKSAPVDLDSNSPLMAIINDRNGYKVRYGNRHVTYLQPQYFDYDSSLEKVSLEVDGQAKTITLGSIVDIKNSLLVDPLPGYRANIIGFKKAGLKNEVGVLIRRNDISSRFSVDRKARLFRLEFYKDNKYCGMLLLRFNNKNATKISSLSTNIRVSSP</sequence>
<accession>A0A3B1B0N7</accession>
<dbReference type="SUPFAM" id="SSF53187">
    <property type="entry name" value="Zn-dependent exopeptidases"/>
    <property type="match status" value="1"/>
</dbReference>
<reference evidence="3" key="1">
    <citation type="submission" date="2018-06" db="EMBL/GenBank/DDBJ databases">
        <authorList>
            <person name="Zhirakovskaya E."/>
        </authorList>
    </citation>
    <scope>NUCLEOTIDE SEQUENCE</scope>
</reference>
<gene>
    <name evidence="3" type="ORF">MNBD_GAMMA24-2434</name>
</gene>
<evidence type="ECO:0000313" key="3">
    <source>
        <dbReference type="EMBL" id="VAX11909.1"/>
    </source>
</evidence>
<name>A0A3B1B0N7_9ZZZZ</name>
<organism evidence="3">
    <name type="scientific">hydrothermal vent metagenome</name>
    <dbReference type="NCBI Taxonomy" id="652676"/>
    <lineage>
        <taxon>unclassified sequences</taxon>
        <taxon>metagenomes</taxon>
        <taxon>ecological metagenomes</taxon>
    </lineage>
</organism>